<comment type="caution">
    <text evidence="1">The sequence shown here is derived from an EMBL/GenBank/DDBJ whole genome shotgun (WGS) entry which is preliminary data.</text>
</comment>
<dbReference type="EMBL" id="CAKMRJ010001112">
    <property type="protein sequence ID" value="CAH1421163.1"/>
    <property type="molecule type" value="Genomic_DNA"/>
</dbReference>
<evidence type="ECO:0000313" key="2">
    <source>
        <dbReference type="Proteomes" id="UP001157418"/>
    </source>
</evidence>
<organism evidence="1 2">
    <name type="scientific">Lactuca virosa</name>
    <dbReference type="NCBI Taxonomy" id="75947"/>
    <lineage>
        <taxon>Eukaryota</taxon>
        <taxon>Viridiplantae</taxon>
        <taxon>Streptophyta</taxon>
        <taxon>Embryophyta</taxon>
        <taxon>Tracheophyta</taxon>
        <taxon>Spermatophyta</taxon>
        <taxon>Magnoliopsida</taxon>
        <taxon>eudicotyledons</taxon>
        <taxon>Gunneridae</taxon>
        <taxon>Pentapetalae</taxon>
        <taxon>asterids</taxon>
        <taxon>campanulids</taxon>
        <taxon>Asterales</taxon>
        <taxon>Asteraceae</taxon>
        <taxon>Cichorioideae</taxon>
        <taxon>Cichorieae</taxon>
        <taxon>Lactucinae</taxon>
        <taxon>Lactuca</taxon>
    </lineage>
</organism>
<dbReference type="GO" id="GO:0000492">
    <property type="term" value="P:box C/D snoRNP assembly"/>
    <property type="evidence" value="ECO:0007669"/>
    <property type="project" value="TreeGrafter"/>
</dbReference>
<gene>
    <name evidence="1" type="ORF">LVIROSA_LOCUS8577</name>
</gene>
<dbReference type="GO" id="GO:0048254">
    <property type="term" value="P:snoRNA localization"/>
    <property type="evidence" value="ECO:0007669"/>
    <property type="project" value="TreeGrafter"/>
</dbReference>
<dbReference type="Proteomes" id="UP001157418">
    <property type="component" value="Unassembled WGS sequence"/>
</dbReference>
<dbReference type="PANTHER" id="PTHR13483">
    <property type="entry name" value="BOX C_D SNORNA PROTEIN 1-RELATED"/>
    <property type="match status" value="1"/>
</dbReference>
<dbReference type="GO" id="GO:0005634">
    <property type="term" value="C:nucleus"/>
    <property type="evidence" value="ECO:0007669"/>
    <property type="project" value="TreeGrafter"/>
</dbReference>
<dbReference type="GO" id="GO:0070761">
    <property type="term" value="C:pre-snoRNP complex"/>
    <property type="evidence" value="ECO:0007669"/>
    <property type="project" value="TreeGrafter"/>
</dbReference>
<evidence type="ECO:0008006" key="3">
    <source>
        <dbReference type="Google" id="ProtNLM"/>
    </source>
</evidence>
<dbReference type="InterPro" id="IPR051639">
    <property type="entry name" value="BCD1"/>
</dbReference>
<protein>
    <recommendedName>
        <fullName evidence="3">HIT-type domain-containing protein</fullName>
    </recommendedName>
</protein>
<reference evidence="1 2" key="1">
    <citation type="submission" date="2022-01" db="EMBL/GenBank/DDBJ databases">
        <authorList>
            <person name="Xiong W."/>
            <person name="Schranz E."/>
        </authorList>
    </citation>
    <scope>NUCLEOTIDE SEQUENCE [LARGE SCALE GENOMIC DNA]</scope>
</reference>
<keyword evidence="2" id="KW-1185">Reference proteome</keyword>
<sequence length="220" mass="24827">MVATVATLKVSIKVSKCCDECKTNTFKYKSPCCSLRSCSHPCVKAYKKRVGCSGKRQQHTDFVPLSKFDDNLLLSDYSMLEGVKRIADSAKRMRQITQSPTPSCLYGRREAPFITSSTLQHRYLEPPSVTTILAGVHLDRHHDHIYHRFGCHTPHTPHPYHPLSSSLVEIKPLTPIKTTTTTRCSICNHRRISPALKPPSTILPVTPQNVILMPPNYIHR</sequence>
<accession>A0AAU9LZA5</accession>
<proteinExistence type="predicted"/>
<dbReference type="GO" id="GO:0000463">
    <property type="term" value="P:maturation of LSU-rRNA from tricistronic rRNA transcript (SSU-rRNA, 5.8S rRNA, LSU-rRNA)"/>
    <property type="evidence" value="ECO:0007669"/>
    <property type="project" value="TreeGrafter"/>
</dbReference>
<name>A0AAU9LZA5_9ASTR</name>
<evidence type="ECO:0000313" key="1">
    <source>
        <dbReference type="EMBL" id="CAH1421163.1"/>
    </source>
</evidence>
<dbReference type="AlphaFoldDB" id="A0AAU9LZA5"/>
<dbReference type="PANTHER" id="PTHR13483:SF3">
    <property type="entry name" value="BOX C_D SNORNA PROTEIN 1"/>
    <property type="match status" value="1"/>
</dbReference>